<name>A0AAU7KPA8_9GAMM</name>
<gene>
    <name evidence="1" type="ORF">NFG58_08225</name>
</gene>
<dbReference type="EMBL" id="CP098827">
    <property type="protein sequence ID" value="XBO72673.1"/>
    <property type="molecule type" value="Genomic_DNA"/>
</dbReference>
<dbReference type="InterPro" id="IPR007553">
    <property type="entry name" value="2-thiour_desulf"/>
</dbReference>
<proteinExistence type="predicted"/>
<dbReference type="PANTHER" id="PTHR30087">
    <property type="entry name" value="INNER MEMBRANE PROTEIN"/>
    <property type="match status" value="1"/>
</dbReference>
<dbReference type="RefSeq" id="WP_348827932.1">
    <property type="nucleotide sequence ID" value="NZ_CP098827.1"/>
</dbReference>
<dbReference type="Pfam" id="PF04463">
    <property type="entry name" value="2-thiour_desulf"/>
    <property type="match status" value="1"/>
</dbReference>
<accession>A0AAU7KPA8</accession>
<protein>
    <submittedName>
        <fullName evidence="1">DUF523 domain-containing protein</fullName>
    </submittedName>
</protein>
<dbReference type="PANTHER" id="PTHR30087:SF1">
    <property type="entry name" value="HYPOTHETICAL CYTOSOLIC PROTEIN"/>
    <property type="match status" value="1"/>
</dbReference>
<sequence>MDPKSSSAAAELTPLLVSACLLGDPVRYDAGHKWLGDERLALWRDQGRLVPVCPEVAGGLPTPRPAAEIAGGSGAQVLAGELRIVDIDGGDPTEAFVAGARRALATARRYHCRLALLTDASPSCGSTQVYDGRFSGSRLAGEGVTAALLRDAGIEVFAPHQLEELARRLVELDTDRRR</sequence>
<dbReference type="AlphaFoldDB" id="A0AAU7KPA8"/>
<evidence type="ECO:0000313" key="1">
    <source>
        <dbReference type="EMBL" id="XBO72673.1"/>
    </source>
</evidence>
<organism evidence="1">
    <name type="scientific">Halomonas sp. RT37</name>
    <dbReference type="NCBI Taxonomy" id="2950872"/>
    <lineage>
        <taxon>Bacteria</taxon>
        <taxon>Pseudomonadati</taxon>
        <taxon>Pseudomonadota</taxon>
        <taxon>Gammaproteobacteria</taxon>
        <taxon>Oceanospirillales</taxon>
        <taxon>Halomonadaceae</taxon>
        <taxon>Halomonas</taxon>
    </lineage>
</organism>
<reference evidence="1" key="1">
    <citation type="submission" date="2022-06" db="EMBL/GenBank/DDBJ databases">
        <title>A novel DMS-producing enzyme.</title>
        <authorList>
            <person name="Zhang Y."/>
        </authorList>
    </citation>
    <scope>NUCLEOTIDE SEQUENCE</scope>
    <source>
        <strain evidence="1">RT37</strain>
    </source>
</reference>